<name>A0ABQ5H6D2_9ASTR</name>
<protein>
    <submittedName>
        <fullName evidence="2">Uncharacterized protein</fullName>
    </submittedName>
</protein>
<sequence length="76" mass="7918">MLPPPENFSSQIQKGFYLPNLPDTPCHDAWAPNRDAPRAAPPLPLSGSRDPVTTAMAAAAAVTITTPPPSSSQLAP</sequence>
<evidence type="ECO:0000256" key="1">
    <source>
        <dbReference type="SAM" id="MobiDB-lite"/>
    </source>
</evidence>
<reference evidence="2" key="2">
    <citation type="submission" date="2022-01" db="EMBL/GenBank/DDBJ databases">
        <authorList>
            <person name="Yamashiro T."/>
            <person name="Shiraishi A."/>
            <person name="Satake H."/>
            <person name="Nakayama K."/>
        </authorList>
    </citation>
    <scope>NUCLEOTIDE SEQUENCE</scope>
</reference>
<gene>
    <name evidence="2" type="ORF">Tco_1057698</name>
</gene>
<accession>A0ABQ5H6D2</accession>
<comment type="caution">
    <text evidence="2">The sequence shown here is derived from an EMBL/GenBank/DDBJ whole genome shotgun (WGS) entry which is preliminary data.</text>
</comment>
<evidence type="ECO:0000313" key="2">
    <source>
        <dbReference type="EMBL" id="GJT83356.1"/>
    </source>
</evidence>
<organism evidence="2 3">
    <name type="scientific">Tanacetum coccineum</name>
    <dbReference type="NCBI Taxonomy" id="301880"/>
    <lineage>
        <taxon>Eukaryota</taxon>
        <taxon>Viridiplantae</taxon>
        <taxon>Streptophyta</taxon>
        <taxon>Embryophyta</taxon>
        <taxon>Tracheophyta</taxon>
        <taxon>Spermatophyta</taxon>
        <taxon>Magnoliopsida</taxon>
        <taxon>eudicotyledons</taxon>
        <taxon>Gunneridae</taxon>
        <taxon>Pentapetalae</taxon>
        <taxon>asterids</taxon>
        <taxon>campanulids</taxon>
        <taxon>Asterales</taxon>
        <taxon>Asteraceae</taxon>
        <taxon>Asteroideae</taxon>
        <taxon>Anthemideae</taxon>
        <taxon>Anthemidinae</taxon>
        <taxon>Tanacetum</taxon>
    </lineage>
</organism>
<dbReference type="EMBL" id="BQNB010019255">
    <property type="protein sequence ID" value="GJT83356.1"/>
    <property type="molecule type" value="Genomic_DNA"/>
</dbReference>
<feature type="region of interest" description="Disordered" evidence="1">
    <location>
        <begin position="1"/>
        <end position="52"/>
    </location>
</feature>
<keyword evidence="3" id="KW-1185">Reference proteome</keyword>
<dbReference type="Proteomes" id="UP001151760">
    <property type="component" value="Unassembled WGS sequence"/>
</dbReference>
<reference evidence="2" key="1">
    <citation type="journal article" date="2022" name="Int. J. Mol. Sci.">
        <title>Draft Genome of Tanacetum Coccineum: Genomic Comparison of Closely Related Tanacetum-Family Plants.</title>
        <authorList>
            <person name="Yamashiro T."/>
            <person name="Shiraishi A."/>
            <person name="Nakayama K."/>
            <person name="Satake H."/>
        </authorList>
    </citation>
    <scope>NUCLEOTIDE SEQUENCE</scope>
</reference>
<proteinExistence type="predicted"/>
<evidence type="ECO:0000313" key="3">
    <source>
        <dbReference type="Proteomes" id="UP001151760"/>
    </source>
</evidence>